<reference evidence="15" key="1">
    <citation type="submission" date="2021-01" db="EMBL/GenBank/DDBJ databases">
        <authorList>
            <person name="Corre E."/>
            <person name="Pelletier E."/>
            <person name="Niang G."/>
            <person name="Scheremetjew M."/>
            <person name="Finn R."/>
            <person name="Kale V."/>
            <person name="Holt S."/>
            <person name="Cochrane G."/>
            <person name="Meng A."/>
            <person name="Brown T."/>
            <person name="Cohen L."/>
        </authorList>
    </citation>
    <scope>NUCLEOTIDE SEQUENCE</scope>
    <source>
        <strain evidence="15">10249 10 AB</strain>
    </source>
</reference>
<dbReference type="Pfam" id="PF01549">
    <property type="entry name" value="ShK"/>
    <property type="match status" value="2"/>
</dbReference>
<dbReference type="AlphaFoldDB" id="A0A7S4EGJ2"/>
<feature type="domain" description="Fe2OG dioxygenase" evidence="13">
    <location>
        <begin position="353"/>
        <end position="459"/>
    </location>
</feature>
<dbReference type="SMART" id="SM00702">
    <property type="entry name" value="P4Hc"/>
    <property type="match status" value="1"/>
</dbReference>
<evidence type="ECO:0000259" key="14">
    <source>
        <dbReference type="PROSITE" id="PS51670"/>
    </source>
</evidence>
<keyword evidence="6" id="KW-0223">Dioxygenase</keyword>
<keyword evidence="8" id="KW-0560">Oxidoreductase</keyword>
<evidence type="ECO:0000256" key="7">
    <source>
        <dbReference type="ARBA" id="ARBA00022989"/>
    </source>
</evidence>
<accession>A0A7S4EGJ2</accession>
<sequence>MLAKMQFKNASLFFLLGLAIGVSRNWSPVCLAADGSCNANDGSETCENQLLASAADSNNHDDGGDDETLNNTDTDESDCQDQHPKCLDWAAIGECEANPVYMLRNCARSCIQCPDQAEELAEMIEAKKRKIRVWTNSELEIAEDLGVEQLLENENFKVSLDQTAVRIAAAREHLQNAGLDFDLMDICKNKHEHCTTWAVAGECQKNGRYMLDNCRPACMECHMLHIDNRCAVDPNEKPAWKPDGLNAMFEHLISEPIASKYPVTILSRDPWVITLDDVVSEEEAEKLVQLGAVKGYERSQDVGKRNADGTYGAIVSTGRTSSNAWCTDECYNDPVLTQVTNRLSELTMIDDKNSEFLQLLRYEPGQFYEDHHDYIVHHQGRQSGVRILTSYLYLNDVEAGGGTLFTGLNITVMPKRGRALFWPSVLNDKPNEKDFRTNHQALPVEKGIKFGANAWFHQYDFKVRTCINNIIDDQTCYPNEV</sequence>
<evidence type="ECO:0000313" key="15">
    <source>
        <dbReference type="EMBL" id="CAE0711117.1"/>
    </source>
</evidence>
<evidence type="ECO:0000256" key="6">
    <source>
        <dbReference type="ARBA" id="ARBA00022964"/>
    </source>
</evidence>
<dbReference type="InterPro" id="IPR005123">
    <property type="entry name" value="Oxoglu/Fe-dep_dioxygenase_dom"/>
</dbReference>
<evidence type="ECO:0000256" key="8">
    <source>
        <dbReference type="ARBA" id="ARBA00023002"/>
    </source>
</evidence>
<dbReference type="GO" id="GO:0005506">
    <property type="term" value="F:iron ion binding"/>
    <property type="evidence" value="ECO:0007669"/>
    <property type="project" value="InterPro"/>
</dbReference>
<organism evidence="15">
    <name type="scientific">Pseudo-nitzschia australis</name>
    <dbReference type="NCBI Taxonomy" id="44445"/>
    <lineage>
        <taxon>Eukaryota</taxon>
        <taxon>Sar</taxon>
        <taxon>Stramenopiles</taxon>
        <taxon>Ochrophyta</taxon>
        <taxon>Bacillariophyta</taxon>
        <taxon>Bacillariophyceae</taxon>
        <taxon>Bacillariophycidae</taxon>
        <taxon>Bacillariales</taxon>
        <taxon>Bacillariaceae</taxon>
        <taxon>Pseudo-nitzschia</taxon>
    </lineage>
</organism>
<evidence type="ECO:0000256" key="12">
    <source>
        <dbReference type="SAM" id="SignalP"/>
    </source>
</evidence>
<feature type="region of interest" description="Disordered" evidence="11">
    <location>
        <begin position="55"/>
        <end position="77"/>
    </location>
</feature>
<dbReference type="SMART" id="SM00254">
    <property type="entry name" value="ShKT"/>
    <property type="match status" value="2"/>
</dbReference>
<dbReference type="PROSITE" id="PS51670">
    <property type="entry name" value="SHKT"/>
    <property type="match status" value="2"/>
</dbReference>
<dbReference type="EMBL" id="HBIX01004864">
    <property type="protein sequence ID" value="CAE0711117.1"/>
    <property type="molecule type" value="Transcribed_RNA"/>
</dbReference>
<name>A0A7S4EGJ2_9STRA</name>
<dbReference type="PROSITE" id="PS51471">
    <property type="entry name" value="FE2OG_OXY"/>
    <property type="match status" value="1"/>
</dbReference>
<evidence type="ECO:0000256" key="9">
    <source>
        <dbReference type="ARBA" id="ARBA00023004"/>
    </source>
</evidence>
<evidence type="ECO:0000256" key="2">
    <source>
        <dbReference type="ARBA" id="ARBA00004167"/>
    </source>
</evidence>
<dbReference type="FunFam" id="2.60.120.620:FF:000031">
    <property type="entry name" value="Predicted protein"/>
    <property type="match status" value="1"/>
</dbReference>
<evidence type="ECO:0000259" key="13">
    <source>
        <dbReference type="PROSITE" id="PS51471"/>
    </source>
</evidence>
<dbReference type="GO" id="GO:0004656">
    <property type="term" value="F:procollagen-proline 4-dioxygenase activity"/>
    <property type="evidence" value="ECO:0007669"/>
    <property type="project" value="TreeGrafter"/>
</dbReference>
<feature type="chain" id="PRO_5030823175" description="Procollagen-proline 4-dioxygenase" evidence="12">
    <location>
        <begin position="33"/>
        <end position="481"/>
    </location>
</feature>
<evidence type="ECO:0000256" key="4">
    <source>
        <dbReference type="ARBA" id="ARBA00022692"/>
    </source>
</evidence>
<comment type="cofactor">
    <cofactor evidence="1">
        <name>L-ascorbate</name>
        <dbReference type="ChEBI" id="CHEBI:38290"/>
    </cofactor>
</comment>
<evidence type="ECO:0000256" key="10">
    <source>
        <dbReference type="ARBA" id="ARBA00023136"/>
    </source>
</evidence>
<proteinExistence type="predicted"/>
<gene>
    <name evidence="15" type="ORF">PAUS00366_LOCUS3844</name>
</gene>
<keyword evidence="7" id="KW-1133">Transmembrane helix</keyword>
<dbReference type="Gene3D" id="2.60.120.620">
    <property type="entry name" value="q2cbj1_9rhob like domain"/>
    <property type="match status" value="1"/>
</dbReference>
<keyword evidence="5" id="KW-0479">Metal-binding</keyword>
<evidence type="ECO:0000256" key="11">
    <source>
        <dbReference type="SAM" id="MobiDB-lite"/>
    </source>
</evidence>
<dbReference type="GO" id="GO:0016020">
    <property type="term" value="C:membrane"/>
    <property type="evidence" value="ECO:0007669"/>
    <property type="project" value="UniProtKB-SubCell"/>
</dbReference>
<dbReference type="InterPro" id="IPR044862">
    <property type="entry name" value="Pro_4_hyd_alph_FE2OG_OXY"/>
</dbReference>
<evidence type="ECO:0000256" key="3">
    <source>
        <dbReference type="ARBA" id="ARBA00004308"/>
    </source>
</evidence>
<protein>
    <recommendedName>
        <fullName evidence="16">Procollagen-proline 4-dioxygenase</fullName>
    </recommendedName>
</protein>
<dbReference type="Pfam" id="PF13640">
    <property type="entry name" value="2OG-FeII_Oxy_3"/>
    <property type="match status" value="1"/>
</dbReference>
<dbReference type="PANTHER" id="PTHR10869:SF235">
    <property type="entry name" value="PROCOLLAGEN-PROLINE 4-DIOXYGENASE"/>
    <property type="match status" value="1"/>
</dbReference>
<evidence type="ECO:0000256" key="5">
    <source>
        <dbReference type="ARBA" id="ARBA00022723"/>
    </source>
</evidence>
<keyword evidence="9" id="KW-0408">Iron</keyword>
<dbReference type="InterPro" id="IPR045054">
    <property type="entry name" value="P4HA-like"/>
</dbReference>
<dbReference type="InterPro" id="IPR003582">
    <property type="entry name" value="ShKT_dom"/>
</dbReference>
<feature type="domain" description="ShKT" evidence="14">
    <location>
        <begin position="79"/>
        <end position="113"/>
    </location>
</feature>
<keyword evidence="10" id="KW-0472">Membrane</keyword>
<dbReference type="InterPro" id="IPR006620">
    <property type="entry name" value="Pro_4_hyd_alph"/>
</dbReference>
<feature type="signal peptide" evidence="12">
    <location>
        <begin position="1"/>
        <end position="32"/>
    </location>
</feature>
<dbReference type="PANTHER" id="PTHR10869">
    <property type="entry name" value="PROLYL 4-HYDROXYLASE ALPHA SUBUNIT"/>
    <property type="match status" value="1"/>
</dbReference>
<feature type="domain" description="ShKT" evidence="14">
    <location>
        <begin position="187"/>
        <end position="221"/>
    </location>
</feature>
<keyword evidence="12" id="KW-0732">Signal</keyword>
<evidence type="ECO:0000256" key="1">
    <source>
        <dbReference type="ARBA" id="ARBA00001961"/>
    </source>
</evidence>
<evidence type="ECO:0008006" key="16">
    <source>
        <dbReference type="Google" id="ProtNLM"/>
    </source>
</evidence>
<dbReference type="GO" id="GO:0031418">
    <property type="term" value="F:L-ascorbic acid binding"/>
    <property type="evidence" value="ECO:0007669"/>
    <property type="project" value="InterPro"/>
</dbReference>
<feature type="compositionally biased region" description="Acidic residues" evidence="11">
    <location>
        <begin position="63"/>
        <end position="77"/>
    </location>
</feature>
<comment type="subcellular location">
    <subcellularLocation>
        <location evidence="3">Endomembrane system</location>
    </subcellularLocation>
    <subcellularLocation>
        <location evidence="2">Membrane</location>
        <topology evidence="2">Single-pass membrane protein</topology>
    </subcellularLocation>
</comment>
<dbReference type="GO" id="GO:0005783">
    <property type="term" value="C:endoplasmic reticulum"/>
    <property type="evidence" value="ECO:0007669"/>
    <property type="project" value="TreeGrafter"/>
</dbReference>
<keyword evidence="4" id="KW-0812">Transmembrane</keyword>